<accession>A0ACC2TMZ3</accession>
<protein>
    <submittedName>
        <fullName evidence="1">Uncharacterized protein</fullName>
    </submittedName>
</protein>
<proteinExistence type="predicted"/>
<dbReference type="Proteomes" id="UP001165960">
    <property type="component" value="Unassembled WGS sequence"/>
</dbReference>
<reference evidence="1" key="1">
    <citation type="submission" date="2022-04" db="EMBL/GenBank/DDBJ databases">
        <title>Genome of the entomopathogenic fungus Entomophthora muscae.</title>
        <authorList>
            <person name="Elya C."/>
            <person name="Lovett B.R."/>
            <person name="Lee E."/>
            <person name="Macias A.M."/>
            <person name="Hajek A.E."/>
            <person name="De Bivort B.L."/>
            <person name="Kasson M.T."/>
            <person name="De Fine Licht H.H."/>
            <person name="Stajich J.E."/>
        </authorList>
    </citation>
    <scope>NUCLEOTIDE SEQUENCE</scope>
    <source>
        <strain evidence="1">Berkeley</strain>
    </source>
</reference>
<sequence>MPYLAWISPMYLRAGVPGGLALINNPAPIPGRLEVAWVGLKHKHGPPLPIDSCLVDIPGCLGPGFSLTFGYHSSYPLGLEVLQEGPDSVCSAI</sequence>
<gene>
    <name evidence="1" type="ORF">DSO57_1030411</name>
</gene>
<dbReference type="EMBL" id="QTSX02002338">
    <property type="protein sequence ID" value="KAJ9075989.1"/>
    <property type="molecule type" value="Genomic_DNA"/>
</dbReference>
<name>A0ACC2TMZ3_9FUNG</name>
<organism evidence="1 2">
    <name type="scientific">Entomophthora muscae</name>
    <dbReference type="NCBI Taxonomy" id="34485"/>
    <lineage>
        <taxon>Eukaryota</taxon>
        <taxon>Fungi</taxon>
        <taxon>Fungi incertae sedis</taxon>
        <taxon>Zoopagomycota</taxon>
        <taxon>Entomophthoromycotina</taxon>
        <taxon>Entomophthoromycetes</taxon>
        <taxon>Entomophthorales</taxon>
        <taxon>Entomophthoraceae</taxon>
        <taxon>Entomophthora</taxon>
    </lineage>
</organism>
<keyword evidence="2" id="KW-1185">Reference proteome</keyword>
<comment type="caution">
    <text evidence="1">The sequence shown here is derived from an EMBL/GenBank/DDBJ whole genome shotgun (WGS) entry which is preliminary data.</text>
</comment>
<evidence type="ECO:0000313" key="1">
    <source>
        <dbReference type="EMBL" id="KAJ9075989.1"/>
    </source>
</evidence>
<evidence type="ECO:0000313" key="2">
    <source>
        <dbReference type="Proteomes" id="UP001165960"/>
    </source>
</evidence>